<dbReference type="PANTHER" id="PTHR33823:SF4">
    <property type="entry name" value="GENERAL STRESS PROTEIN 16O"/>
    <property type="match status" value="1"/>
</dbReference>
<dbReference type="AlphaFoldDB" id="A0A8E0WV78"/>
<dbReference type="InterPro" id="IPR048487">
    <property type="entry name" value="DksA-like_N"/>
</dbReference>
<dbReference type="Proteomes" id="UP000028135">
    <property type="component" value="Unassembled WGS sequence"/>
</dbReference>
<protein>
    <recommendedName>
        <fullName evidence="9">DksA C4-type domain-containing protein</fullName>
    </recommendedName>
</protein>
<feature type="domain" description="DnaK suppressor protein-like N-terminal" evidence="6">
    <location>
        <begin position="9"/>
        <end position="72"/>
    </location>
</feature>
<dbReference type="SUPFAM" id="SSF57716">
    <property type="entry name" value="Glucocorticoid receptor-like (DNA-binding domain)"/>
    <property type="match status" value="1"/>
</dbReference>
<dbReference type="EMBL" id="JANF02000004">
    <property type="protein sequence ID" value="KER38087.1"/>
    <property type="molecule type" value="Genomic_DNA"/>
</dbReference>
<accession>A0A8E0WV78</accession>
<dbReference type="PROSITE" id="PS51128">
    <property type="entry name" value="ZF_DKSA_2"/>
    <property type="match status" value="1"/>
</dbReference>
<evidence type="ECO:0008006" key="9">
    <source>
        <dbReference type="Google" id="ProtNLM"/>
    </source>
</evidence>
<evidence type="ECO:0000256" key="1">
    <source>
        <dbReference type="ARBA" id="ARBA00022723"/>
    </source>
</evidence>
<comment type="caution">
    <text evidence="7">The sequence shown here is derived from an EMBL/GenBank/DDBJ whole genome shotgun (WGS) entry which is preliminary data.</text>
</comment>
<name>A0A8E0WV78_9SPHN</name>
<feature type="domain" description="Zinc finger DksA/TraR C4-type" evidence="5">
    <location>
        <begin position="75"/>
        <end position="108"/>
    </location>
</feature>
<keyword evidence="3" id="KW-0862">Zinc</keyword>
<evidence type="ECO:0000313" key="7">
    <source>
        <dbReference type="EMBL" id="KER38087.1"/>
    </source>
</evidence>
<dbReference type="InterPro" id="IPR000962">
    <property type="entry name" value="Znf_DskA_TraR"/>
</dbReference>
<dbReference type="Gene3D" id="1.20.120.910">
    <property type="entry name" value="DksA, coiled-coil domain"/>
    <property type="match status" value="1"/>
</dbReference>
<evidence type="ECO:0000256" key="2">
    <source>
        <dbReference type="ARBA" id="ARBA00022771"/>
    </source>
</evidence>
<dbReference type="PANTHER" id="PTHR33823">
    <property type="entry name" value="RNA POLYMERASE-BINDING TRANSCRIPTION FACTOR DKSA-RELATED"/>
    <property type="match status" value="1"/>
</dbReference>
<evidence type="ECO:0000256" key="3">
    <source>
        <dbReference type="ARBA" id="ARBA00022833"/>
    </source>
</evidence>
<evidence type="ECO:0000256" key="4">
    <source>
        <dbReference type="PROSITE-ProRule" id="PRU00510"/>
    </source>
</evidence>
<organism evidence="7 8">
    <name type="scientific">Sphingobium indicum F2</name>
    <dbReference type="NCBI Taxonomy" id="1450518"/>
    <lineage>
        <taxon>Bacteria</taxon>
        <taxon>Pseudomonadati</taxon>
        <taxon>Pseudomonadota</taxon>
        <taxon>Alphaproteobacteria</taxon>
        <taxon>Sphingomonadales</taxon>
        <taxon>Sphingomonadaceae</taxon>
        <taxon>Sphingobium</taxon>
    </lineage>
</organism>
<dbReference type="Pfam" id="PF01258">
    <property type="entry name" value="zf-dskA_traR"/>
    <property type="match status" value="1"/>
</dbReference>
<keyword evidence="1" id="KW-0479">Metal-binding</keyword>
<evidence type="ECO:0000313" key="8">
    <source>
        <dbReference type="Proteomes" id="UP000028135"/>
    </source>
</evidence>
<sequence>MMAIPSAVRETLNARLEELRARVARVEEDLRQPLDDDFGEQAVDREDDEVLDAVEAAALAEIELVEEALVRLDAGTYGVCTACGDEIAPKRLEALPACRFCIGCAERADEANA</sequence>
<evidence type="ECO:0000259" key="5">
    <source>
        <dbReference type="Pfam" id="PF01258"/>
    </source>
</evidence>
<keyword evidence="2" id="KW-0863">Zinc-finger</keyword>
<evidence type="ECO:0000259" key="6">
    <source>
        <dbReference type="Pfam" id="PF21173"/>
    </source>
</evidence>
<reference evidence="7 8" key="1">
    <citation type="submission" date="2014-05" db="EMBL/GenBank/DDBJ databases">
        <title>Genome Announcement of Sphingobium lucknowense F2.</title>
        <authorList>
            <person name="Lal R."/>
            <person name="Negi V."/>
            <person name="Lata P."/>
            <person name="Sangwan N."/>
            <person name="Gupta S.K."/>
            <person name="Rao D.L.N."/>
            <person name="Das S."/>
        </authorList>
    </citation>
    <scope>NUCLEOTIDE SEQUENCE [LARGE SCALE GENOMIC DNA]</scope>
    <source>
        <strain evidence="7 8">F2</strain>
    </source>
</reference>
<feature type="zinc finger region" description="dksA C4-type" evidence="4">
    <location>
        <begin position="80"/>
        <end position="104"/>
    </location>
</feature>
<gene>
    <name evidence="7" type="ORF">AL00_01785</name>
</gene>
<proteinExistence type="predicted"/>
<dbReference type="GO" id="GO:0008270">
    <property type="term" value="F:zinc ion binding"/>
    <property type="evidence" value="ECO:0007669"/>
    <property type="project" value="UniProtKB-KW"/>
</dbReference>
<dbReference type="Pfam" id="PF21173">
    <property type="entry name" value="DksA-like_N"/>
    <property type="match status" value="1"/>
</dbReference>